<evidence type="ECO:0000256" key="8">
    <source>
        <dbReference type="ARBA" id="ARBA00022960"/>
    </source>
</evidence>
<evidence type="ECO:0000256" key="5">
    <source>
        <dbReference type="ARBA" id="ARBA00012448"/>
    </source>
</evidence>
<dbReference type="RefSeq" id="WP_057957447.1">
    <property type="nucleotide sequence ID" value="NZ_CP023481.1"/>
</dbReference>
<comment type="catalytic activity">
    <reaction evidence="13">
        <text>Preferential cleavage: (Ac)2-L-Lys-D-Ala-|-D-Ala. Also transpeptidation of peptidyl-alanyl moieties that are N-acyl substituents of D-alanine.</text>
        <dbReference type="EC" id="3.4.16.4"/>
    </reaction>
</comment>
<comment type="subcellular location">
    <subcellularLocation>
        <location evidence="2">Cell membrane</location>
    </subcellularLocation>
    <subcellularLocation>
        <location evidence="1">Membrane</location>
        <topology evidence="1">Single-pass membrane protein</topology>
    </subcellularLocation>
</comment>
<dbReference type="PANTHER" id="PTHR30627:SF2">
    <property type="entry name" value="PEPTIDOGLYCAN D,D-TRANSPEPTIDASE MRDA"/>
    <property type="match status" value="1"/>
</dbReference>
<proteinExistence type="inferred from homology"/>
<dbReference type="InterPro" id="IPR005311">
    <property type="entry name" value="PBP_dimer"/>
</dbReference>
<dbReference type="InterPro" id="IPR012338">
    <property type="entry name" value="Beta-lactam/transpept-like"/>
</dbReference>
<evidence type="ECO:0000256" key="3">
    <source>
        <dbReference type="ARBA" id="ARBA00004752"/>
    </source>
</evidence>
<dbReference type="Gene3D" id="3.40.710.10">
    <property type="entry name" value="DD-peptidase/beta-lactamase superfamily"/>
    <property type="match status" value="1"/>
</dbReference>
<dbReference type="InterPro" id="IPR050515">
    <property type="entry name" value="Beta-lactam/transpept"/>
</dbReference>
<feature type="domain" description="Penicillin-binding protein transpeptidase" evidence="15">
    <location>
        <begin position="349"/>
        <end position="680"/>
    </location>
</feature>
<reference evidence="17 19" key="1">
    <citation type="journal article" date="2015" name="Int. J. Syst. Evol. Microbiol.">
        <title>Bacillus glycinifermentans sp. nov., isolated from fermented soybean paste.</title>
        <authorList>
            <person name="Kim S.J."/>
            <person name="Dunlap C.A."/>
            <person name="Kwon S.W."/>
            <person name="Rooney A.P."/>
        </authorList>
    </citation>
    <scope>NUCLEOTIDE SEQUENCE [LARGE SCALE GENOMIC DNA]</scope>
    <source>
        <strain evidence="17 19">GO-13</strain>
    </source>
</reference>
<evidence type="ECO:0000313" key="17">
    <source>
        <dbReference type="EMBL" id="KRT95151.1"/>
    </source>
</evidence>
<reference evidence="18 20" key="3">
    <citation type="submission" date="2023-03" db="EMBL/GenBank/DDBJ databases">
        <title>Agriculturally important microbes genome sequencing.</title>
        <authorList>
            <person name="Dunlap C."/>
        </authorList>
    </citation>
    <scope>NUCLEOTIDE SEQUENCE [LARGE SCALE GENOMIC DNA]</scope>
    <source>
        <strain evidence="18 20">CBP-3203</strain>
    </source>
</reference>
<evidence type="ECO:0000256" key="11">
    <source>
        <dbReference type="ARBA" id="ARBA00023136"/>
    </source>
</evidence>
<dbReference type="GO" id="GO:0071555">
    <property type="term" value="P:cell wall organization"/>
    <property type="evidence" value="ECO:0007669"/>
    <property type="project" value="UniProtKB-KW"/>
</dbReference>
<dbReference type="Pfam" id="PF03717">
    <property type="entry name" value="PBP_dimer"/>
    <property type="match status" value="1"/>
</dbReference>
<evidence type="ECO:0000256" key="2">
    <source>
        <dbReference type="ARBA" id="ARBA00004236"/>
    </source>
</evidence>
<dbReference type="GO" id="GO:0008360">
    <property type="term" value="P:regulation of cell shape"/>
    <property type="evidence" value="ECO:0007669"/>
    <property type="project" value="UniProtKB-KW"/>
</dbReference>
<dbReference type="SUPFAM" id="SSF56519">
    <property type="entry name" value="Penicillin binding protein dimerisation domain"/>
    <property type="match status" value="1"/>
</dbReference>
<evidence type="ECO:0000256" key="10">
    <source>
        <dbReference type="ARBA" id="ARBA00022989"/>
    </source>
</evidence>
<dbReference type="Proteomes" id="UP000036168">
    <property type="component" value="Unassembled WGS sequence"/>
</dbReference>
<dbReference type="GO" id="GO:0009002">
    <property type="term" value="F:serine-type D-Ala-D-Ala carboxypeptidase activity"/>
    <property type="evidence" value="ECO:0007669"/>
    <property type="project" value="UniProtKB-EC"/>
</dbReference>
<dbReference type="Gene3D" id="1.10.10.1230">
    <property type="entry name" value="Penicillin-binding protein, N-terminal non-catalytic domain, head sub-domain"/>
    <property type="match status" value="1"/>
</dbReference>
<protein>
    <recommendedName>
        <fullName evidence="5">serine-type D-Ala-D-Ala carboxypeptidase</fullName>
        <ecNumber evidence="5">3.4.16.4</ecNumber>
    </recommendedName>
</protein>
<keyword evidence="7 14" id="KW-0812">Transmembrane</keyword>
<evidence type="ECO:0000256" key="13">
    <source>
        <dbReference type="ARBA" id="ARBA00034000"/>
    </source>
</evidence>
<dbReference type="STRING" id="1664069.BGLY_2951"/>
<evidence type="ECO:0000313" key="19">
    <source>
        <dbReference type="Proteomes" id="UP000036168"/>
    </source>
</evidence>
<dbReference type="GO" id="GO:0005886">
    <property type="term" value="C:plasma membrane"/>
    <property type="evidence" value="ECO:0007669"/>
    <property type="project" value="UniProtKB-SubCell"/>
</dbReference>
<dbReference type="OrthoDB" id="9770103at2"/>
<evidence type="ECO:0000256" key="6">
    <source>
        <dbReference type="ARBA" id="ARBA00022475"/>
    </source>
</evidence>
<dbReference type="InterPro" id="IPR036138">
    <property type="entry name" value="PBP_dimer_sf"/>
</dbReference>
<evidence type="ECO:0000256" key="7">
    <source>
        <dbReference type="ARBA" id="ARBA00022692"/>
    </source>
</evidence>
<dbReference type="SUPFAM" id="SSF56601">
    <property type="entry name" value="beta-lactamase/transpeptidase-like"/>
    <property type="match status" value="1"/>
</dbReference>
<feature type="transmembrane region" description="Helical" evidence="14">
    <location>
        <begin position="20"/>
        <end position="43"/>
    </location>
</feature>
<keyword evidence="20" id="KW-1185">Reference proteome</keyword>
<gene>
    <name evidence="17" type="ORF">AB447_211605</name>
    <name evidence="18" type="ORF">P8828_08775</name>
</gene>
<evidence type="ECO:0000256" key="12">
    <source>
        <dbReference type="ARBA" id="ARBA00023316"/>
    </source>
</evidence>
<dbReference type="Proteomes" id="UP001341297">
    <property type="component" value="Unassembled WGS sequence"/>
</dbReference>
<name>A0A0T6BU20_9BACI</name>
<evidence type="ECO:0000256" key="9">
    <source>
        <dbReference type="ARBA" id="ARBA00022984"/>
    </source>
</evidence>
<accession>A0A0T6BU20</accession>
<keyword evidence="10 14" id="KW-1133">Transmembrane helix</keyword>
<evidence type="ECO:0000256" key="4">
    <source>
        <dbReference type="ARBA" id="ARBA00007171"/>
    </source>
</evidence>
<dbReference type="PANTHER" id="PTHR30627">
    <property type="entry name" value="PEPTIDOGLYCAN D,D-TRANSPEPTIDASE"/>
    <property type="match status" value="1"/>
</dbReference>
<dbReference type="Gene3D" id="3.90.1310.10">
    <property type="entry name" value="Penicillin-binding protein 2a (Domain 2)"/>
    <property type="match status" value="1"/>
</dbReference>
<comment type="pathway">
    <text evidence="3">Cell wall biogenesis; peptidoglycan biosynthesis.</text>
</comment>
<dbReference type="AlphaFoldDB" id="A0A0T6BU20"/>
<comment type="similarity">
    <text evidence="4">Belongs to the transpeptidase family.</text>
</comment>
<dbReference type="EMBL" id="LECW02000004">
    <property type="protein sequence ID" value="KRT95151.1"/>
    <property type="molecule type" value="Genomic_DNA"/>
</dbReference>
<evidence type="ECO:0000313" key="20">
    <source>
        <dbReference type="Proteomes" id="UP001341297"/>
    </source>
</evidence>
<dbReference type="GO" id="GO:0009252">
    <property type="term" value="P:peptidoglycan biosynthetic process"/>
    <property type="evidence" value="ECO:0007669"/>
    <property type="project" value="UniProtKB-UniPathway"/>
</dbReference>
<sequence>MRKNKLKTEKRKSLPIRLNILFLLAFIIFTVVIVRLGMVQIVYGEDYTNAVQKQEETDVSSTVPRGKIYDRNLNTIVTNKPLNAITYTRTASTSQKERLSVAKKLADMIDVDTDKVTERDKKDYWILTRSKEAEKLITAADRKKVKDGKLKEDDLYQLQLERISKSMLNELTEKDMKILAIKRQMDSGYALTPQYIKNKGVTAKEMAYVSEHLDELPGVDVTSDWERDYPFNGLLRTMIGSISSSNEGLPKNMLDHYLSLGYNRNDRVGKSYLEAQYEDVLQGQKEKVKSISGKSGNVIDTQVVSKGKSGKDLVLTVDVQMQKAIEKIIEDELKNAKLTKSAPLLDRAFVVMMDPRNGEVLSIAGKQIKTKNGKLKFDDYALGTMTSSYAMGSAVKGATVLTGLETGAINLNTTFKDEPLWIGSGPGVKPKKSWTNGLGTLGIEGALEQSSNVFMFKTAIALGKGQYKPHQPLDINTKAFDTFRYYFSQFGLGVQTGIDLPNEMTGYKGSQKLPGFLLDFAIGQYDTYTPLQLAQYVSTIANGGYRMKPQIVKEIREPDSKKGIGAVTQAVQPEVLNKIDMSETYLKEVQEGFRRVMTKGTAAGQFASAKYKPAGKTGTAESYYDGPDKSKTGTKTYNTTLVAYAPYDNPEVAISVVVPWPYNDYSRRYSITNEIGRKVLDKYFELKSKQAKDNTAEKNMNKIEKEANE</sequence>
<feature type="domain" description="Penicillin-binding protein dimerisation" evidence="16">
    <location>
        <begin position="62"/>
        <end position="302"/>
    </location>
</feature>
<dbReference type="GO" id="GO:0008658">
    <property type="term" value="F:penicillin binding"/>
    <property type="evidence" value="ECO:0007669"/>
    <property type="project" value="InterPro"/>
</dbReference>
<keyword evidence="6" id="KW-1003">Cell membrane</keyword>
<dbReference type="UniPathway" id="UPA00219"/>
<comment type="caution">
    <text evidence="17">The sequence shown here is derived from an EMBL/GenBank/DDBJ whole genome shotgun (WGS) entry which is preliminary data.</text>
</comment>
<evidence type="ECO:0000313" key="18">
    <source>
        <dbReference type="EMBL" id="MEC0484941.1"/>
    </source>
</evidence>
<dbReference type="EC" id="3.4.16.4" evidence="5"/>
<dbReference type="GO" id="GO:0071972">
    <property type="term" value="F:peptidoglycan L,D-transpeptidase activity"/>
    <property type="evidence" value="ECO:0007669"/>
    <property type="project" value="TreeGrafter"/>
</dbReference>
<evidence type="ECO:0000256" key="14">
    <source>
        <dbReference type="SAM" id="Phobius"/>
    </source>
</evidence>
<keyword evidence="9" id="KW-0573">Peptidoglycan synthesis</keyword>
<evidence type="ECO:0000259" key="15">
    <source>
        <dbReference type="Pfam" id="PF00905"/>
    </source>
</evidence>
<reference evidence="17" key="2">
    <citation type="submission" date="2015-10" db="EMBL/GenBank/DDBJ databases">
        <authorList>
            <person name="Gilbert D.G."/>
        </authorList>
    </citation>
    <scope>NUCLEOTIDE SEQUENCE</scope>
    <source>
        <strain evidence="17">GO-13</strain>
    </source>
</reference>
<keyword evidence="12" id="KW-0961">Cell wall biogenesis/degradation</keyword>
<evidence type="ECO:0000259" key="16">
    <source>
        <dbReference type="Pfam" id="PF03717"/>
    </source>
</evidence>
<keyword evidence="8" id="KW-0133">Cell shape</keyword>
<dbReference type="EMBL" id="JARRTL010000008">
    <property type="protein sequence ID" value="MEC0484941.1"/>
    <property type="molecule type" value="Genomic_DNA"/>
</dbReference>
<organism evidence="17 19">
    <name type="scientific">Bacillus glycinifermentans</name>
    <dbReference type="NCBI Taxonomy" id="1664069"/>
    <lineage>
        <taxon>Bacteria</taxon>
        <taxon>Bacillati</taxon>
        <taxon>Bacillota</taxon>
        <taxon>Bacilli</taxon>
        <taxon>Bacillales</taxon>
        <taxon>Bacillaceae</taxon>
        <taxon>Bacillus</taxon>
    </lineage>
</organism>
<keyword evidence="11 14" id="KW-0472">Membrane</keyword>
<evidence type="ECO:0000256" key="1">
    <source>
        <dbReference type="ARBA" id="ARBA00004167"/>
    </source>
</evidence>
<dbReference type="InterPro" id="IPR001460">
    <property type="entry name" value="PCN-bd_Tpept"/>
</dbReference>
<dbReference type="Pfam" id="PF00905">
    <property type="entry name" value="Transpeptidase"/>
    <property type="match status" value="1"/>
</dbReference>